<feature type="chain" id="PRO_5025536812" evidence="1">
    <location>
        <begin position="19"/>
        <end position="217"/>
    </location>
</feature>
<dbReference type="Pfam" id="PF16010">
    <property type="entry name" value="CDH-cyt"/>
    <property type="match status" value="1"/>
</dbReference>
<dbReference type="RefSeq" id="XP_033383588.1">
    <property type="nucleotide sequence ID" value="XM_033533103.1"/>
</dbReference>
<accession>A0A6A5XQS7</accession>
<evidence type="ECO:0000313" key="3">
    <source>
        <dbReference type="EMBL" id="KAF2015249.1"/>
    </source>
</evidence>
<dbReference type="Proteomes" id="UP000799778">
    <property type="component" value="Unassembled WGS sequence"/>
</dbReference>
<organism evidence="3 4">
    <name type="scientific">Aaosphaeria arxii CBS 175.79</name>
    <dbReference type="NCBI Taxonomy" id="1450172"/>
    <lineage>
        <taxon>Eukaryota</taxon>
        <taxon>Fungi</taxon>
        <taxon>Dikarya</taxon>
        <taxon>Ascomycota</taxon>
        <taxon>Pezizomycotina</taxon>
        <taxon>Dothideomycetes</taxon>
        <taxon>Pleosporomycetidae</taxon>
        <taxon>Pleosporales</taxon>
        <taxon>Pleosporales incertae sedis</taxon>
        <taxon>Aaosphaeria</taxon>
    </lineage>
</organism>
<feature type="domain" description="Cellobiose dehydrogenase-like cytochrome" evidence="2">
    <location>
        <begin position="25"/>
        <end position="202"/>
    </location>
</feature>
<dbReference type="GeneID" id="54290500"/>
<keyword evidence="4" id="KW-1185">Reference proteome</keyword>
<dbReference type="CDD" id="cd09630">
    <property type="entry name" value="CDH_like_cytochrome"/>
    <property type="match status" value="1"/>
</dbReference>
<feature type="signal peptide" evidence="1">
    <location>
        <begin position="1"/>
        <end position="18"/>
    </location>
</feature>
<evidence type="ECO:0000259" key="2">
    <source>
        <dbReference type="Pfam" id="PF16010"/>
    </source>
</evidence>
<reference evidence="3" key="1">
    <citation type="journal article" date="2020" name="Stud. Mycol.">
        <title>101 Dothideomycetes genomes: a test case for predicting lifestyles and emergence of pathogens.</title>
        <authorList>
            <person name="Haridas S."/>
            <person name="Albert R."/>
            <person name="Binder M."/>
            <person name="Bloem J."/>
            <person name="Labutti K."/>
            <person name="Salamov A."/>
            <person name="Andreopoulos B."/>
            <person name="Baker S."/>
            <person name="Barry K."/>
            <person name="Bills G."/>
            <person name="Bluhm B."/>
            <person name="Cannon C."/>
            <person name="Castanera R."/>
            <person name="Culley D."/>
            <person name="Daum C."/>
            <person name="Ezra D."/>
            <person name="Gonzalez J."/>
            <person name="Henrissat B."/>
            <person name="Kuo A."/>
            <person name="Liang C."/>
            <person name="Lipzen A."/>
            <person name="Lutzoni F."/>
            <person name="Magnuson J."/>
            <person name="Mondo S."/>
            <person name="Nolan M."/>
            <person name="Ohm R."/>
            <person name="Pangilinan J."/>
            <person name="Park H.-J."/>
            <person name="Ramirez L."/>
            <person name="Alfaro M."/>
            <person name="Sun H."/>
            <person name="Tritt A."/>
            <person name="Yoshinaga Y."/>
            <person name="Zwiers L.-H."/>
            <person name="Turgeon B."/>
            <person name="Goodwin S."/>
            <person name="Spatafora J."/>
            <person name="Crous P."/>
            <person name="Grigoriev I."/>
        </authorList>
    </citation>
    <scope>NUCLEOTIDE SEQUENCE</scope>
    <source>
        <strain evidence="3">CBS 175.79</strain>
    </source>
</reference>
<dbReference type="EMBL" id="ML978069">
    <property type="protein sequence ID" value="KAF2015249.1"/>
    <property type="molecule type" value="Genomic_DNA"/>
</dbReference>
<proteinExistence type="predicted"/>
<dbReference type="AlphaFoldDB" id="A0A6A5XQS7"/>
<protein>
    <submittedName>
        <fullName evidence="3">Iron reductase domain protein</fullName>
    </submittedName>
</protein>
<dbReference type="PANTHER" id="PTHR47797">
    <property type="entry name" value="DEHYDROGENASE, PUTATIVE (AFU_ORTHOLOGUE AFUA_8G05805)-RELATED"/>
    <property type="match status" value="1"/>
</dbReference>
<evidence type="ECO:0000256" key="1">
    <source>
        <dbReference type="SAM" id="SignalP"/>
    </source>
</evidence>
<name>A0A6A5XQS7_9PLEO</name>
<dbReference type="PANTHER" id="PTHR47797:SF5">
    <property type="entry name" value="CELLOBIOSE DEHYDROGENASE CYTOCHROME DOMAIN-CONTAINING PROTEIN"/>
    <property type="match status" value="1"/>
</dbReference>
<dbReference type="Gene3D" id="2.60.40.1210">
    <property type="entry name" value="Cellobiose dehydrogenase, cytochrome domain"/>
    <property type="match status" value="1"/>
</dbReference>
<evidence type="ECO:0000313" key="4">
    <source>
        <dbReference type="Proteomes" id="UP000799778"/>
    </source>
</evidence>
<dbReference type="InterPro" id="IPR015920">
    <property type="entry name" value="Cellobiose_DH-like_cyt"/>
</dbReference>
<dbReference type="OrthoDB" id="413885at2759"/>
<gene>
    <name evidence="3" type="ORF">BU24DRAFT_480048</name>
</gene>
<keyword evidence="1" id="KW-0732">Signal</keyword>
<dbReference type="SUPFAM" id="SSF49344">
    <property type="entry name" value="CBD9-like"/>
    <property type="match status" value="1"/>
</dbReference>
<sequence>MRTNALLTSVAIWTSALAQQETVRYQDPETGITFASITHANGASYRVALPINSTSSDAVLQIVAPKEFQWCGLAWGGHMTNNPLSVSWTTGATSGQKAIVSNRMAYSYYAVPQQYDGAEHTYLKGTTSNDTHWQVTARCQGCTRWSSADGDIDITTVSETVFAYACSSYAPDTPNSNTSQFNIHEQFGIWNHNLDLGRSESFGDWIRNNPYEASVEV</sequence>